<evidence type="ECO:0000256" key="6">
    <source>
        <dbReference type="SAM" id="Phobius"/>
    </source>
</evidence>
<keyword evidence="4 6" id="KW-0472">Membrane</keyword>
<keyword evidence="9" id="KW-1185">Reference proteome</keyword>
<keyword evidence="2 6" id="KW-0812">Transmembrane</keyword>
<evidence type="ECO:0000256" key="5">
    <source>
        <dbReference type="SAM" id="MobiDB-lite"/>
    </source>
</evidence>
<dbReference type="RefSeq" id="WP_377212358.1">
    <property type="nucleotide sequence ID" value="NZ_JBHTJV010000006.1"/>
</dbReference>
<name>A0ABW3FE88_9HYPH</name>
<feature type="domain" description="DUF202" evidence="7">
    <location>
        <begin position="28"/>
        <end position="89"/>
    </location>
</feature>
<accession>A0ABW3FE88</accession>
<gene>
    <name evidence="8" type="ORF">ACFQ14_08755</name>
</gene>
<dbReference type="Proteomes" id="UP001597101">
    <property type="component" value="Unassembled WGS sequence"/>
</dbReference>
<evidence type="ECO:0000256" key="1">
    <source>
        <dbReference type="ARBA" id="ARBA00004127"/>
    </source>
</evidence>
<feature type="transmembrane region" description="Helical" evidence="6">
    <location>
        <begin position="65"/>
        <end position="86"/>
    </location>
</feature>
<organism evidence="8 9">
    <name type="scientific">Pseudahrensia aquimaris</name>
    <dbReference type="NCBI Taxonomy" id="744461"/>
    <lineage>
        <taxon>Bacteria</taxon>
        <taxon>Pseudomonadati</taxon>
        <taxon>Pseudomonadota</taxon>
        <taxon>Alphaproteobacteria</taxon>
        <taxon>Hyphomicrobiales</taxon>
        <taxon>Ahrensiaceae</taxon>
        <taxon>Pseudahrensia</taxon>
    </lineage>
</organism>
<evidence type="ECO:0000256" key="4">
    <source>
        <dbReference type="ARBA" id="ARBA00023136"/>
    </source>
</evidence>
<comment type="caution">
    <text evidence="8">The sequence shown here is derived from an EMBL/GenBank/DDBJ whole genome shotgun (WGS) entry which is preliminary data.</text>
</comment>
<sequence>MANEERGSDEDKSSQELAEDRTDWAEDRTVLANERTFAGWMRTGMASLGIAIAMQAIFGEVEPRWFAKAGATVFILVGLLIFYAGWKNAKAMVARLDAHTAEPVSRSHLSVVAGMMALGSIIAGIVLWMI</sequence>
<feature type="transmembrane region" description="Helical" evidence="6">
    <location>
        <begin position="37"/>
        <end position="58"/>
    </location>
</feature>
<comment type="subcellular location">
    <subcellularLocation>
        <location evidence="1">Endomembrane system</location>
        <topology evidence="1">Multi-pass membrane protein</topology>
    </subcellularLocation>
</comment>
<feature type="transmembrane region" description="Helical" evidence="6">
    <location>
        <begin position="106"/>
        <end position="129"/>
    </location>
</feature>
<evidence type="ECO:0000259" key="7">
    <source>
        <dbReference type="Pfam" id="PF02656"/>
    </source>
</evidence>
<reference evidence="9" key="1">
    <citation type="journal article" date="2019" name="Int. J. Syst. Evol. Microbiol.">
        <title>The Global Catalogue of Microorganisms (GCM) 10K type strain sequencing project: providing services to taxonomists for standard genome sequencing and annotation.</title>
        <authorList>
            <consortium name="The Broad Institute Genomics Platform"/>
            <consortium name="The Broad Institute Genome Sequencing Center for Infectious Disease"/>
            <person name="Wu L."/>
            <person name="Ma J."/>
        </authorList>
    </citation>
    <scope>NUCLEOTIDE SEQUENCE [LARGE SCALE GENOMIC DNA]</scope>
    <source>
        <strain evidence="9">CCUG 60023</strain>
    </source>
</reference>
<keyword evidence="3 6" id="KW-1133">Transmembrane helix</keyword>
<evidence type="ECO:0000313" key="8">
    <source>
        <dbReference type="EMBL" id="MFD0916495.1"/>
    </source>
</evidence>
<proteinExistence type="predicted"/>
<evidence type="ECO:0000256" key="3">
    <source>
        <dbReference type="ARBA" id="ARBA00022989"/>
    </source>
</evidence>
<protein>
    <submittedName>
        <fullName evidence="8">YidH family protein</fullName>
    </submittedName>
</protein>
<evidence type="ECO:0000313" key="9">
    <source>
        <dbReference type="Proteomes" id="UP001597101"/>
    </source>
</evidence>
<feature type="region of interest" description="Disordered" evidence="5">
    <location>
        <begin position="1"/>
        <end position="22"/>
    </location>
</feature>
<evidence type="ECO:0000256" key="2">
    <source>
        <dbReference type="ARBA" id="ARBA00022692"/>
    </source>
</evidence>
<dbReference type="InterPro" id="IPR003807">
    <property type="entry name" value="DUF202"/>
</dbReference>
<dbReference type="EMBL" id="JBHTJV010000006">
    <property type="protein sequence ID" value="MFD0916495.1"/>
    <property type="molecule type" value="Genomic_DNA"/>
</dbReference>
<dbReference type="Pfam" id="PF02656">
    <property type="entry name" value="DUF202"/>
    <property type="match status" value="1"/>
</dbReference>